<dbReference type="VEuPathDB" id="FungiDB:PSHT_14916"/>
<name>A0A2S4V311_9BASI</name>
<dbReference type="Proteomes" id="UP000239156">
    <property type="component" value="Unassembled WGS sequence"/>
</dbReference>
<feature type="region of interest" description="Disordered" evidence="1">
    <location>
        <begin position="25"/>
        <end position="48"/>
    </location>
</feature>
<feature type="non-terminal residue" evidence="2">
    <location>
        <position position="132"/>
    </location>
</feature>
<dbReference type="VEuPathDB" id="FungiDB:PSTT_10779"/>
<protein>
    <submittedName>
        <fullName evidence="2">Uncharacterized protein</fullName>
    </submittedName>
</protein>
<reference evidence="2" key="1">
    <citation type="submission" date="2017-12" db="EMBL/GenBank/DDBJ databases">
        <title>Gene loss provides genomic basis for host adaptation in cereal stripe rust fungi.</title>
        <authorList>
            <person name="Xia C."/>
        </authorList>
    </citation>
    <scope>NUCLEOTIDE SEQUENCE [LARGE SCALE GENOMIC DNA]</scope>
    <source>
        <strain evidence="2">93-210</strain>
    </source>
</reference>
<evidence type="ECO:0000256" key="1">
    <source>
        <dbReference type="SAM" id="MobiDB-lite"/>
    </source>
</evidence>
<evidence type="ECO:0000313" key="2">
    <source>
        <dbReference type="EMBL" id="POW03913.1"/>
    </source>
</evidence>
<accession>A0A2S4V311</accession>
<proteinExistence type="predicted"/>
<gene>
    <name evidence="2" type="ORF">PSTT_10779</name>
</gene>
<dbReference type="AlphaFoldDB" id="A0A2S4V311"/>
<feature type="compositionally biased region" description="Polar residues" evidence="1">
    <location>
        <begin position="26"/>
        <end position="41"/>
    </location>
</feature>
<comment type="caution">
    <text evidence="2">The sequence shown here is derived from an EMBL/GenBank/DDBJ whole genome shotgun (WGS) entry which is preliminary data.</text>
</comment>
<evidence type="ECO:0000313" key="3">
    <source>
        <dbReference type="Proteomes" id="UP000239156"/>
    </source>
</evidence>
<keyword evidence="3" id="KW-1185">Reference proteome</keyword>
<dbReference type="EMBL" id="PKSL01000118">
    <property type="protein sequence ID" value="POW03913.1"/>
    <property type="molecule type" value="Genomic_DNA"/>
</dbReference>
<organism evidence="2 3">
    <name type="scientific">Puccinia striiformis</name>
    <dbReference type="NCBI Taxonomy" id="27350"/>
    <lineage>
        <taxon>Eukaryota</taxon>
        <taxon>Fungi</taxon>
        <taxon>Dikarya</taxon>
        <taxon>Basidiomycota</taxon>
        <taxon>Pucciniomycotina</taxon>
        <taxon>Pucciniomycetes</taxon>
        <taxon>Pucciniales</taxon>
        <taxon>Pucciniaceae</taxon>
        <taxon>Puccinia</taxon>
    </lineage>
</organism>
<sequence>MLDTAGQLGLSVVRVIEYLEEHDSRPSSLYNQDQTSTSTETPEPGRKSPVLVGICLHEHLLPEKEFILIILSPLGPDEVLHIPKQKGPRRFQKLVAVFLRRSGEMFSHSPARTLPTILTIPPYKVLYEKMPS</sequence>